<evidence type="ECO:0000313" key="2">
    <source>
        <dbReference type="EMBL" id="RSM19090.1"/>
    </source>
</evidence>
<reference evidence="2 3" key="1">
    <citation type="submission" date="2017-06" db="EMBL/GenBank/DDBJ databases">
        <title>Cmopartive genomic analysis of Ambrosia Fusariam Clade fungi.</title>
        <authorList>
            <person name="Stajich J.E."/>
            <person name="Carrillo J."/>
            <person name="Kijimoto T."/>
            <person name="Eskalen A."/>
            <person name="O'Donnell K."/>
            <person name="Kasson M."/>
        </authorList>
    </citation>
    <scope>NUCLEOTIDE SEQUENCE [LARGE SCALE GENOMIC DNA]</scope>
    <source>
        <strain evidence="2 3">NRRL 20438</strain>
    </source>
</reference>
<keyword evidence="3" id="KW-1185">Reference proteome</keyword>
<name>A0A428UXZ3_9HYPO</name>
<feature type="compositionally biased region" description="Gly residues" evidence="1">
    <location>
        <begin position="69"/>
        <end position="93"/>
    </location>
</feature>
<dbReference type="EMBL" id="NIZV01000015">
    <property type="protein sequence ID" value="RSM19090.1"/>
    <property type="molecule type" value="Genomic_DNA"/>
</dbReference>
<feature type="compositionally biased region" description="Basic residues" evidence="1">
    <location>
        <begin position="32"/>
        <end position="42"/>
    </location>
</feature>
<evidence type="ECO:0000313" key="3">
    <source>
        <dbReference type="Proteomes" id="UP000288429"/>
    </source>
</evidence>
<protein>
    <submittedName>
        <fullName evidence="2">Uncharacterized protein</fullName>
    </submittedName>
</protein>
<feature type="region of interest" description="Disordered" evidence="1">
    <location>
        <begin position="68"/>
        <end position="93"/>
    </location>
</feature>
<feature type="region of interest" description="Disordered" evidence="1">
    <location>
        <begin position="1"/>
        <end position="42"/>
    </location>
</feature>
<sequence>MKKTHAGKCMNKGARAIPIVSTRATRSSANGQKRKADRFHPGRCHGIIGDMKMTGPCHLAGSLTVDESCGGGGGDGGGGDGGGGDGGGGGGGD</sequence>
<accession>A0A428UXZ3</accession>
<dbReference type="AlphaFoldDB" id="A0A428UXZ3"/>
<feature type="compositionally biased region" description="Polar residues" evidence="1">
    <location>
        <begin position="22"/>
        <end position="31"/>
    </location>
</feature>
<evidence type="ECO:0000256" key="1">
    <source>
        <dbReference type="SAM" id="MobiDB-lite"/>
    </source>
</evidence>
<proteinExistence type="predicted"/>
<dbReference type="Proteomes" id="UP000288429">
    <property type="component" value="Unassembled WGS sequence"/>
</dbReference>
<comment type="caution">
    <text evidence="2">The sequence shown here is derived from an EMBL/GenBank/DDBJ whole genome shotgun (WGS) entry which is preliminary data.</text>
</comment>
<organism evidence="2 3">
    <name type="scientific">Fusarium ambrosium</name>
    <dbReference type="NCBI Taxonomy" id="131363"/>
    <lineage>
        <taxon>Eukaryota</taxon>
        <taxon>Fungi</taxon>
        <taxon>Dikarya</taxon>
        <taxon>Ascomycota</taxon>
        <taxon>Pezizomycotina</taxon>
        <taxon>Sordariomycetes</taxon>
        <taxon>Hypocreomycetidae</taxon>
        <taxon>Hypocreales</taxon>
        <taxon>Nectriaceae</taxon>
        <taxon>Fusarium</taxon>
        <taxon>Fusarium solani species complex</taxon>
    </lineage>
</organism>
<gene>
    <name evidence="2" type="ORF">CDV31_002011</name>
</gene>